<dbReference type="GeneID" id="25735474"/>
<dbReference type="Proteomes" id="UP000054498">
    <property type="component" value="Unassembled WGS sequence"/>
</dbReference>
<keyword evidence="1" id="KW-0808">Transferase</keyword>
<dbReference type="EMBL" id="KK100517">
    <property type="protein sequence ID" value="KIZ05363.1"/>
    <property type="molecule type" value="Genomic_DNA"/>
</dbReference>
<feature type="region of interest" description="Disordered" evidence="3">
    <location>
        <begin position="134"/>
        <end position="156"/>
    </location>
</feature>
<dbReference type="RefSeq" id="XP_013904382.1">
    <property type="nucleotide sequence ID" value="XM_014048928.1"/>
</dbReference>
<keyword evidence="2" id="KW-0012">Acyltransferase</keyword>
<dbReference type="AlphaFoldDB" id="A0A0D2K4I8"/>
<dbReference type="InterPro" id="IPR000182">
    <property type="entry name" value="GNAT_dom"/>
</dbReference>
<dbReference type="Gene3D" id="3.40.630.30">
    <property type="match status" value="1"/>
</dbReference>
<dbReference type="GO" id="GO:0008080">
    <property type="term" value="F:N-acetyltransferase activity"/>
    <property type="evidence" value="ECO:0007669"/>
    <property type="project" value="TreeGrafter"/>
</dbReference>
<evidence type="ECO:0000313" key="5">
    <source>
        <dbReference type="EMBL" id="KIZ05363.1"/>
    </source>
</evidence>
<dbReference type="OrthoDB" id="47374at2759"/>
<evidence type="ECO:0000256" key="2">
    <source>
        <dbReference type="ARBA" id="ARBA00023315"/>
    </source>
</evidence>
<dbReference type="SUPFAM" id="SSF55729">
    <property type="entry name" value="Acyl-CoA N-acyltransferases (Nat)"/>
    <property type="match status" value="1"/>
</dbReference>
<dbReference type="Pfam" id="PF00583">
    <property type="entry name" value="Acetyltransf_1"/>
    <property type="match status" value="1"/>
</dbReference>
<dbReference type="GO" id="GO:0007064">
    <property type="term" value="P:mitotic sister chromatid cohesion"/>
    <property type="evidence" value="ECO:0007669"/>
    <property type="project" value="TreeGrafter"/>
</dbReference>
<dbReference type="PROSITE" id="PS51186">
    <property type="entry name" value="GNAT"/>
    <property type="match status" value="1"/>
</dbReference>
<dbReference type="PANTHER" id="PTHR42919">
    <property type="entry name" value="N-ALPHA-ACETYLTRANSFERASE"/>
    <property type="match status" value="1"/>
</dbReference>
<dbReference type="STRING" id="145388.A0A0D2K4I8"/>
<evidence type="ECO:0000313" key="6">
    <source>
        <dbReference type="Proteomes" id="UP000054498"/>
    </source>
</evidence>
<evidence type="ECO:0000259" key="4">
    <source>
        <dbReference type="PROSITE" id="PS51186"/>
    </source>
</evidence>
<name>A0A0D2K4I8_9CHLO</name>
<keyword evidence="6" id="KW-1185">Reference proteome</keyword>
<sequence length="156" mass="16338">MATTIRLQDQVYKDALMCGDVTQLAYVDGTLVGAIMCRLEAQQGGGARLYIVSLGVLAPYRCMGIGSQLLARSLAACGGDPEITSAQLHVHCGDEEAQAWYAGRGFHVQERIPGYYKRLKPPDALLLSRALPSGTHEEQPAVAAAPAGGGGTPPGS</sequence>
<dbReference type="CDD" id="cd04301">
    <property type="entry name" value="NAT_SF"/>
    <property type="match status" value="1"/>
</dbReference>
<dbReference type="GO" id="GO:0031415">
    <property type="term" value="C:NatA complex"/>
    <property type="evidence" value="ECO:0007669"/>
    <property type="project" value="TreeGrafter"/>
</dbReference>
<reference evidence="5 6" key="1">
    <citation type="journal article" date="2013" name="BMC Genomics">
        <title>Reconstruction of the lipid metabolism for the microalga Monoraphidium neglectum from its genome sequence reveals characteristics suitable for biofuel production.</title>
        <authorList>
            <person name="Bogen C."/>
            <person name="Al-Dilaimi A."/>
            <person name="Albersmeier A."/>
            <person name="Wichmann J."/>
            <person name="Grundmann M."/>
            <person name="Rupp O."/>
            <person name="Lauersen K.J."/>
            <person name="Blifernez-Klassen O."/>
            <person name="Kalinowski J."/>
            <person name="Goesmann A."/>
            <person name="Mussgnug J.H."/>
            <person name="Kruse O."/>
        </authorList>
    </citation>
    <scope>NUCLEOTIDE SEQUENCE [LARGE SCALE GENOMIC DNA]</scope>
    <source>
        <strain evidence="5 6">SAG 48.87</strain>
    </source>
</reference>
<feature type="compositionally biased region" description="Gly residues" evidence="3">
    <location>
        <begin position="147"/>
        <end position="156"/>
    </location>
</feature>
<gene>
    <name evidence="5" type="ORF">MNEG_2596</name>
</gene>
<proteinExistence type="predicted"/>
<protein>
    <recommendedName>
        <fullName evidence="4">N-acetyltransferase domain-containing protein</fullName>
    </recommendedName>
</protein>
<dbReference type="KEGG" id="mng:MNEG_2596"/>
<dbReference type="InterPro" id="IPR051556">
    <property type="entry name" value="N-term/lysine_N-AcTrnsfr"/>
</dbReference>
<accession>A0A0D2K4I8</accession>
<feature type="domain" description="N-acetyltransferase" evidence="4">
    <location>
        <begin position="1"/>
        <end position="132"/>
    </location>
</feature>
<dbReference type="PANTHER" id="PTHR42919:SF8">
    <property type="entry name" value="N-ALPHA-ACETYLTRANSFERASE 50"/>
    <property type="match status" value="1"/>
</dbReference>
<dbReference type="InterPro" id="IPR016181">
    <property type="entry name" value="Acyl_CoA_acyltransferase"/>
</dbReference>
<evidence type="ECO:0000256" key="3">
    <source>
        <dbReference type="SAM" id="MobiDB-lite"/>
    </source>
</evidence>
<organism evidence="5 6">
    <name type="scientific">Monoraphidium neglectum</name>
    <dbReference type="NCBI Taxonomy" id="145388"/>
    <lineage>
        <taxon>Eukaryota</taxon>
        <taxon>Viridiplantae</taxon>
        <taxon>Chlorophyta</taxon>
        <taxon>core chlorophytes</taxon>
        <taxon>Chlorophyceae</taxon>
        <taxon>CS clade</taxon>
        <taxon>Sphaeropleales</taxon>
        <taxon>Selenastraceae</taxon>
        <taxon>Monoraphidium</taxon>
    </lineage>
</organism>
<evidence type="ECO:0000256" key="1">
    <source>
        <dbReference type="ARBA" id="ARBA00022679"/>
    </source>
</evidence>